<protein>
    <submittedName>
        <fullName evidence="2">Uncharacterized protein</fullName>
    </submittedName>
</protein>
<evidence type="ECO:0000256" key="1">
    <source>
        <dbReference type="SAM" id="MobiDB-lite"/>
    </source>
</evidence>
<name>A0A645CME3_9ZZZZ</name>
<feature type="compositionally biased region" description="Low complexity" evidence="1">
    <location>
        <begin position="1"/>
        <end position="14"/>
    </location>
</feature>
<dbReference type="EMBL" id="VSSQ01028357">
    <property type="protein sequence ID" value="MPM78054.1"/>
    <property type="molecule type" value="Genomic_DNA"/>
</dbReference>
<proteinExistence type="predicted"/>
<evidence type="ECO:0000313" key="2">
    <source>
        <dbReference type="EMBL" id="MPM78054.1"/>
    </source>
</evidence>
<gene>
    <name evidence="2" type="ORF">SDC9_125064</name>
</gene>
<feature type="compositionally biased region" description="Gly residues" evidence="1">
    <location>
        <begin position="98"/>
        <end position="117"/>
    </location>
</feature>
<sequence>MAACAASGAAGYRASFRRRDAGRALGRPAGGDGVNFGKHGPVRRGPSGRGRGPDFSESHGTGKVRSAPSAAGRRQHFAGGAAVRRGGRLFPDSRGNGAQAGVGGGGAVGDAAGGGKL</sequence>
<feature type="region of interest" description="Disordered" evidence="1">
    <location>
        <begin position="1"/>
        <end position="117"/>
    </location>
</feature>
<organism evidence="2">
    <name type="scientific">bioreactor metagenome</name>
    <dbReference type="NCBI Taxonomy" id="1076179"/>
    <lineage>
        <taxon>unclassified sequences</taxon>
        <taxon>metagenomes</taxon>
        <taxon>ecological metagenomes</taxon>
    </lineage>
</organism>
<reference evidence="2" key="1">
    <citation type="submission" date="2019-08" db="EMBL/GenBank/DDBJ databases">
        <authorList>
            <person name="Kucharzyk K."/>
            <person name="Murdoch R.W."/>
            <person name="Higgins S."/>
            <person name="Loffler F."/>
        </authorList>
    </citation>
    <scope>NUCLEOTIDE SEQUENCE</scope>
</reference>
<comment type="caution">
    <text evidence="2">The sequence shown here is derived from an EMBL/GenBank/DDBJ whole genome shotgun (WGS) entry which is preliminary data.</text>
</comment>
<dbReference type="AlphaFoldDB" id="A0A645CME3"/>
<accession>A0A645CME3</accession>